<proteinExistence type="predicted"/>
<organism evidence="1 2">
    <name type="scientific">Paraflavisolibacter caeni</name>
    <dbReference type="NCBI Taxonomy" id="2982496"/>
    <lineage>
        <taxon>Bacteria</taxon>
        <taxon>Pseudomonadati</taxon>
        <taxon>Bacteroidota</taxon>
        <taxon>Chitinophagia</taxon>
        <taxon>Chitinophagales</taxon>
        <taxon>Chitinophagaceae</taxon>
        <taxon>Paraflavisolibacter</taxon>
    </lineage>
</organism>
<comment type="caution">
    <text evidence="1">The sequence shown here is derived from an EMBL/GenBank/DDBJ whole genome shotgun (WGS) entry which is preliminary data.</text>
</comment>
<name>A0A9X3B9Y4_9BACT</name>
<reference evidence="1" key="1">
    <citation type="submission" date="2022-09" db="EMBL/GenBank/DDBJ databases">
        <authorList>
            <person name="Yuan C."/>
            <person name="Ke Z."/>
        </authorList>
    </citation>
    <scope>NUCLEOTIDE SEQUENCE</scope>
    <source>
        <strain evidence="1">LB-8</strain>
    </source>
</reference>
<accession>A0A9X3B9Y4</accession>
<reference evidence="1" key="2">
    <citation type="submission" date="2023-04" db="EMBL/GenBank/DDBJ databases">
        <title>Paracnuella aquatica gen. nov., sp. nov., a member of the family Chitinophagaceae isolated from a hot spring.</title>
        <authorList>
            <person name="Wang C."/>
        </authorList>
    </citation>
    <scope>NUCLEOTIDE SEQUENCE</scope>
    <source>
        <strain evidence="1">LB-8</strain>
    </source>
</reference>
<dbReference type="Proteomes" id="UP001155483">
    <property type="component" value="Unassembled WGS sequence"/>
</dbReference>
<dbReference type="EMBL" id="JAOTIF010000040">
    <property type="protein sequence ID" value="MCU7552665.1"/>
    <property type="molecule type" value="Genomic_DNA"/>
</dbReference>
<gene>
    <name evidence="1" type="ORF">OCK74_26330</name>
</gene>
<dbReference type="RefSeq" id="WP_279300103.1">
    <property type="nucleotide sequence ID" value="NZ_JAOTIF010000040.1"/>
</dbReference>
<dbReference type="AlphaFoldDB" id="A0A9X3B9Y4"/>
<evidence type="ECO:0000313" key="2">
    <source>
        <dbReference type="Proteomes" id="UP001155483"/>
    </source>
</evidence>
<protein>
    <submittedName>
        <fullName evidence="1">Uncharacterized protein</fullName>
    </submittedName>
</protein>
<keyword evidence="2" id="KW-1185">Reference proteome</keyword>
<sequence length="108" mass="12508">MKNLHGLSEKISENDKRSIDYAIRRIRAISSDEGSFIQLELLYYEVLSIARTYGNEINENTMLAGLKQIESNEYKHAQERFKTSSQKIGAIQKFRVAIKKELSLWIKA</sequence>
<evidence type="ECO:0000313" key="1">
    <source>
        <dbReference type="EMBL" id="MCU7552665.1"/>
    </source>
</evidence>